<evidence type="ECO:0000256" key="1">
    <source>
        <dbReference type="SAM" id="MobiDB-lite"/>
    </source>
</evidence>
<keyword evidence="3" id="KW-1185">Reference proteome</keyword>
<comment type="caution">
    <text evidence="2">The sequence shown here is derived from an EMBL/GenBank/DDBJ whole genome shotgun (WGS) entry which is preliminary data.</text>
</comment>
<reference evidence="2 3" key="1">
    <citation type="submission" date="2024-01" db="EMBL/GenBank/DDBJ databases">
        <title>The genomes of 5 underutilized Papilionoideae crops provide insights into root nodulation and disease resistanc.</title>
        <authorList>
            <person name="Jiang F."/>
        </authorList>
    </citation>
    <scope>NUCLEOTIDE SEQUENCE [LARGE SCALE GENOMIC DNA]</scope>
    <source>
        <strain evidence="2">DUOXIRENSHENG_FW03</strain>
        <tissue evidence="2">Leaves</tissue>
    </source>
</reference>
<name>A0AAN9SII0_PSOTE</name>
<dbReference type="EMBL" id="JAYMYS010000004">
    <property type="protein sequence ID" value="KAK7396815.1"/>
    <property type="molecule type" value="Genomic_DNA"/>
</dbReference>
<evidence type="ECO:0000313" key="2">
    <source>
        <dbReference type="EMBL" id="KAK7396815.1"/>
    </source>
</evidence>
<gene>
    <name evidence="2" type="ORF">VNO78_17974</name>
</gene>
<evidence type="ECO:0000313" key="3">
    <source>
        <dbReference type="Proteomes" id="UP001386955"/>
    </source>
</evidence>
<protein>
    <submittedName>
        <fullName evidence="2">Uncharacterized protein</fullName>
    </submittedName>
</protein>
<feature type="region of interest" description="Disordered" evidence="1">
    <location>
        <begin position="81"/>
        <end position="100"/>
    </location>
</feature>
<dbReference type="Proteomes" id="UP001386955">
    <property type="component" value="Unassembled WGS sequence"/>
</dbReference>
<organism evidence="2 3">
    <name type="scientific">Psophocarpus tetragonolobus</name>
    <name type="common">Winged bean</name>
    <name type="synonym">Dolichos tetragonolobus</name>
    <dbReference type="NCBI Taxonomy" id="3891"/>
    <lineage>
        <taxon>Eukaryota</taxon>
        <taxon>Viridiplantae</taxon>
        <taxon>Streptophyta</taxon>
        <taxon>Embryophyta</taxon>
        <taxon>Tracheophyta</taxon>
        <taxon>Spermatophyta</taxon>
        <taxon>Magnoliopsida</taxon>
        <taxon>eudicotyledons</taxon>
        <taxon>Gunneridae</taxon>
        <taxon>Pentapetalae</taxon>
        <taxon>rosids</taxon>
        <taxon>fabids</taxon>
        <taxon>Fabales</taxon>
        <taxon>Fabaceae</taxon>
        <taxon>Papilionoideae</taxon>
        <taxon>50 kb inversion clade</taxon>
        <taxon>NPAAA clade</taxon>
        <taxon>indigoferoid/millettioid clade</taxon>
        <taxon>Phaseoleae</taxon>
        <taxon>Psophocarpus</taxon>
    </lineage>
</organism>
<sequence>MFPLPRLGRRGLERIRRRLRPEVQTKLPSRGSLASVAIVVVLEGEGHIVPEEGELGDVKEARGDEVQEEGEAGDVEYIEGDGVSKDRKAGNDEQIRALTM</sequence>
<proteinExistence type="predicted"/>
<dbReference type="AlphaFoldDB" id="A0AAN9SII0"/>
<feature type="compositionally biased region" description="Basic and acidic residues" evidence="1">
    <location>
        <begin position="82"/>
        <end position="100"/>
    </location>
</feature>
<accession>A0AAN9SII0</accession>